<accession>A0A545VQY2</accession>
<dbReference type="Pfam" id="PF14420">
    <property type="entry name" value="Clr5"/>
    <property type="match status" value="1"/>
</dbReference>
<evidence type="ECO:0000313" key="4">
    <source>
        <dbReference type="Proteomes" id="UP000315783"/>
    </source>
</evidence>
<dbReference type="InterPro" id="IPR025676">
    <property type="entry name" value="Clr5_dom"/>
</dbReference>
<feature type="region of interest" description="Disordered" evidence="1">
    <location>
        <begin position="53"/>
        <end position="75"/>
    </location>
</feature>
<dbReference type="EMBL" id="SPUK01000016">
    <property type="protein sequence ID" value="TQV92139.1"/>
    <property type="molecule type" value="Genomic_DNA"/>
</dbReference>
<dbReference type="OrthoDB" id="823504at2759"/>
<evidence type="ECO:0000256" key="1">
    <source>
        <dbReference type="SAM" id="MobiDB-lite"/>
    </source>
</evidence>
<feature type="region of interest" description="Disordered" evidence="1">
    <location>
        <begin position="1"/>
        <end position="21"/>
    </location>
</feature>
<dbReference type="SMART" id="SM00248">
    <property type="entry name" value="ANK"/>
    <property type="match status" value="4"/>
</dbReference>
<evidence type="ECO:0000259" key="2">
    <source>
        <dbReference type="Pfam" id="PF14420"/>
    </source>
</evidence>
<dbReference type="InterPro" id="IPR002110">
    <property type="entry name" value="Ankyrin_rpt"/>
</dbReference>
<keyword evidence="4" id="KW-1185">Reference proteome</keyword>
<evidence type="ECO:0000313" key="3">
    <source>
        <dbReference type="EMBL" id="TQV92139.1"/>
    </source>
</evidence>
<dbReference type="STRING" id="43265.A0A545VQY2"/>
<proteinExistence type="predicted"/>
<dbReference type="SUPFAM" id="SSF48403">
    <property type="entry name" value="Ankyrin repeat"/>
    <property type="match status" value="1"/>
</dbReference>
<gene>
    <name evidence="3" type="ORF">IF1G_09211</name>
</gene>
<dbReference type="Proteomes" id="UP000315783">
    <property type="component" value="Unassembled WGS sequence"/>
</dbReference>
<dbReference type="InterPro" id="IPR036770">
    <property type="entry name" value="Ankyrin_rpt-contain_sf"/>
</dbReference>
<protein>
    <submittedName>
        <fullName evidence="3">Ankyrin repeat protein</fullName>
    </submittedName>
</protein>
<organism evidence="3 4">
    <name type="scientific">Cordyceps javanica</name>
    <dbReference type="NCBI Taxonomy" id="43265"/>
    <lineage>
        <taxon>Eukaryota</taxon>
        <taxon>Fungi</taxon>
        <taxon>Dikarya</taxon>
        <taxon>Ascomycota</taxon>
        <taxon>Pezizomycotina</taxon>
        <taxon>Sordariomycetes</taxon>
        <taxon>Hypocreomycetidae</taxon>
        <taxon>Hypocreales</taxon>
        <taxon>Cordycipitaceae</taxon>
        <taxon>Cordyceps</taxon>
    </lineage>
</organism>
<dbReference type="PANTHER" id="PTHR38788:SF3">
    <property type="entry name" value="CLR5 DOMAIN-CONTAINING PROTEIN"/>
    <property type="match status" value="1"/>
</dbReference>
<sequence length="790" mass="86751">MSQPHQSLYLGTHPPDDDDFLSEWAQYHSDNRNVVFETTFEEPDVPEEHMELVASDASGPPHHSADDGVARPQPEQWESHRATIEALYVDQRKKLEQVIKIMGEVHNFHATNFFKRQKIQKNIATRDMRIIIRHRLWRKRVLNRKSVFEIRGRSVPDYKIKRFMRSERTTAEPLSSKPLPYHIRCRTPDRPEANSTSGGEKYLYGSSSTTNCTFGPSSVPTGGSTVDVYMGGTALTNTANQSLPGSALNDGRREALKLTSADLESLAHLQSPGPEDAQRYWSESHQMQLITSWSDSERERRVVSQCLFCDFLPWKIPIPINEETVGIVLGGMDADLDMTNVHVVELVRLAIEHDLHHVVRHIVRRCQRVRFAQRLHPHLLCTALHKNQVETFCLLLLHGLGVQLDIDGGGSNADANLLAQARWTLHTFIKRHVQHGGDRDSTARGMALMYRAGVLTPELWRGTVLSWRGTTVLWTALRYRRAAVLRALLDPATGAELDVDGLMAEAAEIRQITRMPVPAEEEQGGEGGEGANAETIGAVLVAAAEKSGGAASPSGATALHLAASLLLVGEVQRLLRCAAEVDRATTTGGETALHVLAKPTSSLSSSSSSSDEEDMVRVALVLIEGGASVHAADVVGDTALHKVVRHHRGWDRGGGGRVLAQLLLARRADMINAANHRGETPLIAAAAAATATAASDRRVTDWLGQRAGCCRTAVDRDGNTADAYLELLPRPQPPPPPPPPAAPSIQLAAWQTGARLEQPWNTVAYPADSFQEMGPRVELIQSQVQDFMDI</sequence>
<dbReference type="Gene3D" id="1.25.40.20">
    <property type="entry name" value="Ankyrin repeat-containing domain"/>
    <property type="match status" value="2"/>
</dbReference>
<dbReference type="AlphaFoldDB" id="A0A545VQY2"/>
<name>A0A545VQY2_9HYPO</name>
<dbReference type="PANTHER" id="PTHR38788">
    <property type="entry name" value="CLR5 DOMAIN-CONTAINING PROTEIN"/>
    <property type="match status" value="1"/>
</dbReference>
<comment type="caution">
    <text evidence="3">The sequence shown here is derived from an EMBL/GenBank/DDBJ whole genome shotgun (WGS) entry which is preliminary data.</text>
</comment>
<reference evidence="3 4" key="1">
    <citation type="journal article" date="2019" name="Appl. Microbiol. Biotechnol.">
        <title>Genome sequence of Isaria javanica and comparative genome analysis insights into family S53 peptidase evolution in fungal entomopathogens.</title>
        <authorList>
            <person name="Lin R."/>
            <person name="Zhang X."/>
            <person name="Xin B."/>
            <person name="Zou M."/>
            <person name="Gao Y."/>
            <person name="Qin F."/>
            <person name="Hu Q."/>
            <person name="Xie B."/>
            <person name="Cheng X."/>
        </authorList>
    </citation>
    <scope>NUCLEOTIDE SEQUENCE [LARGE SCALE GENOMIC DNA]</scope>
    <source>
        <strain evidence="3 4">IJ1G</strain>
    </source>
</reference>
<feature type="domain" description="Clr5" evidence="2">
    <location>
        <begin position="74"/>
        <end position="112"/>
    </location>
</feature>